<feature type="compositionally biased region" description="Basic and acidic residues" evidence="1">
    <location>
        <begin position="298"/>
        <end position="307"/>
    </location>
</feature>
<gene>
    <name evidence="2" type="ORF">B0H63DRAFT_446767</name>
</gene>
<feature type="compositionally biased region" description="Basic and acidic residues" evidence="1">
    <location>
        <begin position="362"/>
        <end position="373"/>
    </location>
</feature>
<comment type="caution">
    <text evidence="2">The sequence shown here is derived from an EMBL/GenBank/DDBJ whole genome shotgun (WGS) entry which is preliminary data.</text>
</comment>
<accession>A0AAE0U4U9</accession>
<feature type="compositionally biased region" description="Polar residues" evidence="1">
    <location>
        <begin position="228"/>
        <end position="239"/>
    </location>
</feature>
<protein>
    <submittedName>
        <fullName evidence="2">Uncharacterized protein</fullName>
    </submittedName>
</protein>
<sequence length="398" mass="44563">MQTPAQQPRLKKRASIRDRLRGAWQKPATTTLPALQEEAKPRFVYTPKHAAADFSRLAISPTSPPLLRQRQHRISTSVEARPALSPRQEVDTGALAAKPQRPQPPQLQTLQENEAAAPVARKESRSRRHNKTVTTDENISRGRVRSSPPRNSLTLVENPWEASQPLVDSQPIADQKPRNRSDDSPPSDYEAFIARAAAEDRAHREQVWRTISQRSAVLKPNPHLQYASARSSADISAGSTAVAGNKTSAGDGSRSSGSRRESGQYYTIGRGSSDEQQFRRSHSKRASWAPSYDASGGDVEKSLEKKTPRQHQQQQPIVLGVDENFRPSSRMVEQQQQQQPMRTLRRQGSISQRIAEYIRPAREDITEKYEQPVRRPSSRAGMRRSGSQAHHPIETLAE</sequence>
<organism evidence="2 3">
    <name type="scientific">Podospora didyma</name>
    <dbReference type="NCBI Taxonomy" id="330526"/>
    <lineage>
        <taxon>Eukaryota</taxon>
        <taxon>Fungi</taxon>
        <taxon>Dikarya</taxon>
        <taxon>Ascomycota</taxon>
        <taxon>Pezizomycotina</taxon>
        <taxon>Sordariomycetes</taxon>
        <taxon>Sordariomycetidae</taxon>
        <taxon>Sordariales</taxon>
        <taxon>Podosporaceae</taxon>
        <taxon>Podospora</taxon>
    </lineage>
</organism>
<proteinExistence type="predicted"/>
<keyword evidence="3" id="KW-1185">Reference proteome</keyword>
<dbReference type="Proteomes" id="UP001285441">
    <property type="component" value="Unassembled WGS sequence"/>
</dbReference>
<evidence type="ECO:0000313" key="3">
    <source>
        <dbReference type="Proteomes" id="UP001285441"/>
    </source>
</evidence>
<feature type="region of interest" description="Disordered" evidence="1">
    <location>
        <begin position="1"/>
        <end position="36"/>
    </location>
</feature>
<feature type="region of interest" description="Disordered" evidence="1">
    <location>
        <begin position="362"/>
        <end position="398"/>
    </location>
</feature>
<dbReference type="EMBL" id="JAULSW010000002">
    <property type="protein sequence ID" value="KAK3390670.1"/>
    <property type="molecule type" value="Genomic_DNA"/>
</dbReference>
<dbReference type="AlphaFoldDB" id="A0AAE0U4U9"/>
<name>A0AAE0U4U9_9PEZI</name>
<evidence type="ECO:0000256" key="1">
    <source>
        <dbReference type="SAM" id="MobiDB-lite"/>
    </source>
</evidence>
<feature type="region of interest" description="Disordered" evidence="1">
    <location>
        <begin position="219"/>
        <end position="349"/>
    </location>
</feature>
<reference evidence="2" key="1">
    <citation type="journal article" date="2023" name="Mol. Phylogenet. Evol.">
        <title>Genome-scale phylogeny and comparative genomics of the fungal order Sordariales.</title>
        <authorList>
            <person name="Hensen N."/>
            <person name="Bonometti L."/>
            <person name="Westerberg I."/>
            <person name="Brannstrom I.O."/>
            <person name="Guillou S."/>
            <person name="Cros-Aarteil S."/>
            <person name="Calhoun S."/>
            <person name="Haridas S."/>
            <person name="Kuo A."/>
            <person name="Mondo S."/>
            <person name="Pangilinan J."/>
            <person name="Riley R."/>
            <person name="LaButti K."/>
            <person name="Andreopoulos B."/>
            <person name="Lipzen A."/>
            <person name="Chen C."/>
            <person name="Yan M."/>
            <person name="Daum C."/>
            <person name="Ng V."/>
            <person name="Clum A."/>
            <person name="Steindorff A."/>
            <person name="Ohm R.A."/>
            <person name="Martin F."/>
            <person name="Silar P."/>
            <person name="Natvig D.O."/>
            <person name="Lalanne C."/>
            <person name="Gautier V."/>
            <person name="Ament-Velasquez S.L."/>
            <person name="Kruys A."/>
            <person name="Hutchinson M.I."/>
            <person name="Powell A.J."/>
            <person name="Barry K."/>
            <person name="Miller A.N."/>
            <person name="Grigoriev I.V."/>
            <person name="Debuchy R."/>
            <person name="Gladieux P."/>
            <person name="Hiltunen Thoren M."/>
            <person name="Johannesson H."/>
        </authorList>
    </citation>
    <scope>NUCLEOTIDE SEQUENCE</scope>
    <source>
        <strain evidence="2">CBS 232.78</strain>
    </source>
</reference>
<evidence type="ECO:0000313" key="2">
    <source>
        <dbReference type="EMBL" id="KAK3390670.1"/>
    </source>
</evidence>
<reference evidence="2" key="2">
    <citation type="submission" date="2023-06" db="EMBL/GenBank/DDBJ databases">
        <authorList>
            <consortium name="Lawrence Berkeley National Laboratory"/>
            <person name="Haridas S."/>
            <person name="Hensen N."/>
            <person name="Bonometti L."/>
            <person name="Westerberg I."/>
            <person name="Brannstrom I.O."/>
            <person name="Guillou S."/>
            <person name="Cros-Aarteil S."/>
            <person name="Calhoun S."/>
            <person name="Kuo A."/>
            <person name="Mondo S."/>
            <person name="Pangilinan J."/>
            <person name="Riley R."/>
            <person name="LaButti K."/>
            <person name="Andreopoulos B."/>
            <person name="Lipzen A."/>
            <person name="Chen C."/>
            <person name="Yanf M."/>
            <person name="Daum C."/>
            <person name="Ng V."/>
            <person name="Clum A."/>
            <person name="Steindorff A."/>
            <person name="Ohm R."/>
            <person name="Martin F."/>
            <person name="Silar P."/>
            <person name="Natvig D."/>
            <person name="Lalanne C."/>
            <person name="Gautier V."/>
            <person name="Ament-velasquez S.L."/>
            <person name="Kruys A."/>
            <person name="Hutchinson M.I."/>
            <person name="Powell A.J."/>
            <person name="Barry K."/>
            <person name="Miller A.N."/>
            <person name="Grigoriev I.V."/>
            <person name="Debuchy R."/>
            <person name="Gladieux P."/>
            <person name="Thoren M.H."/>
            <person name="Johannesson H."/>
        </authorList>
    </citation>
    <scope>NUCLEOTIDE SEQUENCE</scope>
    <source>
        <strain evidence="2">CBS 232.78</strain>
    </source>
</reference>
<feature type="compositionally biased region" description="Low complexity" evidence="1">
    <location>
        <begin position="94"/>
        <end position="111"/>
    </location>
</feature>
<feature type="region of interest" description="Disordered" evidence="1">
    <location>
        <begin position="55"/>
        <end position="205"/>
    </location>
</feature>